<accession>A0A1E7F5H1</accession>
<dbReference type="AlphaFoldDB" id="A0A1E7F5H1"/>
<protein>
    <recommendedName>
        <fullName evidence="3">4Fe-4S ferredoxin-type domain-containing protein</fullName>
    </recommendedName>
</protein>
<dbReference type="SUPFAM" id="SSF54862">
    <property type="entry name" value="4Fe-4S ferredoxins"/>
    <property type="match status" value="1"/>
</dbReference>
<evidence type="ECO:0000313" key="2">
    <source>
        <dbReference type="Proteomes" id="UP000095751"/>
    </source>
</evidence>
<evidence type="ECO:0000313" key="1">
    <source>
        <dbReference type="EMBL" id="OEU13245.1"/>
    </source>
</evidence>
<dbReference type="KEGG" id="fcy:FRACYDRAFT_170857"/>
<dbReference type="InParanoid" id="A0A1E7F5H1"/>
<dbReference type="PANTHER" id="PTHR44579">
    <property type="entry name" value="OS01G0730500 PROTEIN"/>
    <property type="match status" value="1"/>
</dbReference>
<sequence>MRGGDFVFIDEESCIGCIQCATIASSSFSMLEESGRARTFSQKTGQDVDSAVEACPVSCMHRVSYQELKELETVRDEGDGRTDHKHLGHRRGHIPLHVRDSDVNRRSSWYHTLKERCVQTGCKAGCYDCPSYPTGQHPIYIQKSKQAEHIRAQEFIDNGDADMYRKTEDL</sequence>
<proteinExistence type="predicted"/>
<organism evidence="1 2">
    <name type="scientific">Fragilariopsis cylindrus CCMP1102</name>
    <dbReference type="NCBI Taxonomy" id="635003"/>
    <lineage>
        <taxon>Eukaryota</taxon>
        <taxon>Sar</taxon>
        <taxon>Stramenopiles</taxon>
        <taxon>Ochrophyta</taxon>
        <taxon>Bacillariophyta</taxon>
        <taxon>Bacillariophyceae</taxon>
        <taxon>Bacillariophycidae</taxon>
        <taxon>Bacillariales</taxon>
        <taxon>Bacillariaceae</taxon>
        <taxon>Fragilariopsis</taxon>
    </lineage>
</organism>
<reference evidence="1 2" key="1">
    <citation type="submission" date="2016-09" db="EMBL/GenBank/DDBJ databases">
        <title>Extensive genetic diversity and differential bi-allelic expression allows diatom success in the polar Southern Ocean.</title>
        <authorList>
            <consortium name="DOE Joint Genome Institute"/>
            <person name="Mock T."/>
            <person name="Otillar R.P."/>
            <person name="Strauss J."/>
            <person name="Dupont C."/>
            <person name="Frickenhaus S."/>
            <person name="Maumus F."/>
            <person name="Mcmullan M."/>
            <person name="Sanges R."/>
            <person name="Schmutz J."/>
            <person name="Toseland A."/>
            <person name="Valas R."/>
            <person name="Veluchamy A."/>
            <person name="Ward B.J."/>
            <person name="Allen A."/>
            <person name="Barry K."/>
            <person name="Falciatore A."/>
            <person name="Ferrante M."/>
            <person name="Fortunato A.E."/>
            <person name="Gloeckner G."/>
            <person name="Gruber A."/>
            <person name="Hipkin R."/>
            <person name="Janech M."/>
            <person name="Kroth P."/>
            <person name="Leese F."/>
            <person name="Lindquist E."/>
            <person name="Lyon B.R."/>
            <person name="Martin J."/>
            <person name="Mayer C."/>
            <person name="Parker M."/>
            <person name="Quesneville H."/>
            <person name="Raymond J."/>
            <person name="Uhlig C."/>
            <person name="Valentin K.U."/>
            <person name="Worden A.Z."/>
            <person name="Armbrust E.V."/>
            <person name="Bowler C."/>
            <person name="Green B."/>
            <person name="Moulton V."/>
            <person name="Van Oosterhout C."/>
            <person name="Grigoriev I."/>
        </authorList>
    </citation>
    <scope>NUCLEOTIDE SEQUENCE [LARGE SCALE GENOMIC DNA]</scope>
    <source>
        <strain evidence="1 2">CCMP1102</strain>
    </source>
</reference>
<name>A0A1E7F5H1_9STRA</name>
<dbReference type="Gene3D" id="3.30.70.20">
    <property type="match status" value="1"/>
</dbReference>
<dbReference type="EMBL" id="KV784361">
    <property type="protein sequence ID" value="OEU13245.1"/>
    <property type="molecule type" value="Genomic_DNA"/>
</dbReference>
<dbReference type="Proteomes" id="UP000095751">
    <property type="component" value="Unassembled WGS sequence"/>
</dbReference>
<evidence type="ECO:0008006" key="3">
    <source>
        <dbReference type="Google" id="ProtNLM"/>
    </source>
</evidence>
<gene>
    <name evidence="1" type="ORF">FRACYDRAFT_170857</name>
</gene>
<dbReference type="PANTHER" id="PTHR44579:SF2">
    <property type="entry name" value="OS01G0730500 PROTEIN"/>
    <property type="match status" value="1"/>
</dbReference>
<keyword evidence="2" id="KW-1185">Reference proteome</keyword>
<dbReference type="OrthoDB" id="376357at2759"/>
<dbReference type="Pfam" id="PF13370">
    <property type="entry name" value="Fer4_13"/>
    <property type="match status" value="1"/>
</dbReference>